<dbReference type="EMBL" id="JH719924">
    <property type="protein sequence ID" value="EJF55241.1"/>
    <property type="molecule type" value="Genomic_DNA"/>
</dbReference>
<sequence length="90" mass="9565">MYVRTSEPQGGVIGTGLFLGSSEALRSGGPIGSFLGYSLVGSVVYCLCVSIGEMIAFLYVVLTIRDPVQRTLSLVGRSLTVLGLYLYRGL</sequence>
<organism evidence="7 8">
    <name type="scientific">Dichomitus squalens (strain LYAD-421)</name>
    <name type="common">Western red white-rot fungus</name>
    <dbReference type="NCBI Taxonomy" id="732165"/>
    <lineage>
        <taxon>Eukaryota</taxon>
        <taxon>Fungi</taxon>
        <taxon>Dikarya</taxon>
        <taxon>Basidiomycota</taxon>
        <taxon>Agaricomycotina</taxon>
        <taxon>Agaricomycetes</taxon>
        <taxon>Polyporales</taxon>
        <taxon>Polyporaceae</taxon>
        <taxon>Dichomitus</taxon>
    </lineage>
</organism>
<evidence type="ECO:0000256" key="2">
    <source>
        <dbReference type="ARBA" id="ARBA00022692"/>
    </source>
</evidence>
<gene>
    <name evidence="7" type="ORF">DICSQDRAFT_74952</name>
</gene>
<evidence type="ECO:0000259" key="6">
    <source>
        <dbReference type="Pfam" id="PF00324"/>
    </source>
</evidence>
<protein>
    <recommendedName>
        <fullName evidence="6">Amino acid permease/ SLC12A domain-containing protein</fullName>
    </recommendedName>
</protein>
<dbReference type="PANTHER" id="PTHR43341">
    <property type="entry name" value="AMINO ACID PERMEASE"/>
    <property type="match status" value="1"/>
</dbReference>
<dbReference type="InterPro" id="IPR050524">
    <property type="entry name" value="APC_YAT"/>
</dbReference>
<dbReference type="Gene3D" id="1.20.1740.10">
    <property type="entry name" value="Amino acid/polyamine transporter I"/>
    <property type="match status" value="1"/>
</dbReference>
<dbReference type="GO" id="GO:0016020">
    <property type="term" value="C:membrane"/>
    <property type="evidence" value="ECO:0007669"/>
    <property type="project" value="UniProtKB-SubCell"/>
</dbReference>
<keyword evidence="2 5" id="KW-0812">Transmembrane</keyword>
<evidence type="ECO:0000256" key="5">
    <source>
        <dbReference type="SAM" id="Phobius"/>
    </source>
</evidence>
<evidence type="ECO:0000256" key="3">
    <source>
        <dbReference type="ARBA" id="ARBA00022989"/>
    </source>
</evidence>
<name>R7SGI1_DICSQ</name>
<dbReference type="KEGG" id="dsq:DICSQDRAFT_74952"/>
<keyword evidence="4 5" id="KW-0472">Membrane</keyword>
<keyword evidence="3 5" id="KW-1133">Transmembrane helix</keyword>
<evidence type="ECO:0000313" key="8">
    <source>
        <dbReference type="Proteomes" id="UP000053319"/>
    </source>
</evidence>
<evidence type="ECO:0000313" key="7">
    <source>
        <dbReference type="EMBL" id="EJF55241.1"/>
    </source>
</evidence>
<dbReference type="Proteomes" id="UP000053319">
    <property type="component" value="Unassembled WGS sequence"/>
</dbReference>
<dbReference type="AlphaFoldDB" id="R7SGI1"/>
<dbReference type="PANTHER" id="PTHR43341:SF20">
    <property type="entry name" value="AAT FAMILY AMINO ACID TRANSPORTER"/>
    <property type="match status" value="1"/>
</dbReference>
<feature type="domain" description="Amino acid permease/ SLC12A" evidence="6">
    <location>
        <begin position="10"/>
        <end position="57"/>
    </location>
</feature>
<evidence type="ECO:0000256" key="1">
    <source>
        <dbReference type="ARBA" id="ARBA00004141"/>
    </source>
</evidence>
<dbReference type="RefSeq" id="XP_007372019.1">
    <property type="nucleotide sequence ID" value="XM_007371957.1"/>
</dbReference>
<feature type="transmembrane region" description="Helical" evidence="5">
    <location>
        <begin position="34"/>
        <end position="62"/>
    </location>
</feature>
<comment type="subcellular location">
    <subcellularLocation>
        <location evidence="1">Membrane</location>
        <topology evidence="1">Multi-pass membrane protein</topology>
    </subcellularLocation>
</comment>
<accession>R7SGI1</accession>
<reference evidence="7 8" key="1">
    <citation type="journal article" date="2012" name="Science">
        <title>The Paleozoic origin of enzymatic lignin decomposition reconstructed from 31 fungal genomes.</title>
        <authorList>
            <person name="Floudas D."/>
            <person name="Binder M."/>
            <person name="Riley R."/>
            <person name="Barry K."/>
            <person name="Blanchette R.A."/>
            <person name="Henrissat B."/>
            <person name="Martinez A.T."/>
            <person name="Otillar R."/>
            <person name="Spatafora J.W."/>
            <person name="Yadav J.S."/>
            <person name="Aerts A."/>
            <person name="Benoit I."/>
            <person name="Boyd A."/>
            <person name="Carlson A."/>
            <person name="Copeland A."/>
            <person name="Coutinho P.M."/>
            <person name="de Vries R.P."/>
            <person name="Ferreira P."/>
            <person name="Findley K."/>
            <person name="Foster B."/>
            <person name="Gaskell J."/>
            <person name="Glotzer D."/>
            <person name="Gorecki P."/>
            <person name="Heitman J."/>
            <person name="Hesse C."/>
            <person name="Hori C."/>
            <person name="Igarashi K."/>
            <person name="Jurgens J.A."/>
            <person name="Kallen N."/>
            <person name="Kersten P."/>
            <person name="Kohler A."/>
            <person name="Kuees U."/>
            <person name="Kumar T.K.A."/>
            <person name="Kuo A."/>
            <person name="LaButti K."/>
            <person name="Larrondo L.F."/>
            <person name="Lindquist E."/>
            <person name="Ling A."/>
            <person name="Lombard V."/>
            <person name="Lucas S."/>
            <person name="Lundell T."/>
            <person name="Martin R."/>
            <person name="McLaughlin D.J."/>
            <person name="Morgenstern I."/>
            <person name="Morin E."/>
            <person name="Murat C."/>
            <person name="Nagy L.G."/>
            <person name="Nolan M."/>
            <person name="Ohm R.A."/>
            <person name="Patyshakuliyeva A."/>
            <person name="Rokas A."/>
            <person name="Ruiz-Duenas F.J."/>
            <person name="Sabat G."/>
            <person name="Salamov A."/>
            <person name="Samejima M."/>
            <person name="Schmutz J."/>
            <person name="Slot J.C."/>
            <person name="St John F."/>
            <person name="Stenlid J."/>
            <person name="Sun H."/>
            <person name="Sun S."/>
            <person name="Syed K."/>
            <person name="Tsang A."/>
            <person name="Wiebenga A."/>
            <person name="Young D."/>
            <person name="Pisabarro A."/>
            <person name="Eastwood D.C."/>
            <person name="Martin F."/>
            <person name="Cullen D."/>
            <person name="Grigoriev I.V."/>
            <person name="Hibbett D.S."/>
        </authorList>
    </citation>
    <scope>NUCLEOTIDE SEQUENCE [LARGE SCALE GENOMIC DNA]</scope>
    <source>
        <strain evidence="7 8">LYAD-421 SS1</strain>
    </source>
</reference>
<dbReference type="HOGENOM" id="CLU_2440820_0_0_1"/>
<dbReference type="Pfam" id="PF00324">
    <property type="entry name" value="AA_permease"/>
    <property type="match status" value="1"/>
</dbReference>
<dbReference type="InterPro" id="IPR004841">
    <property type="entry name" value="AA-permease/SLC12A_dom"/>
</dbReference>
<evidence type="ECO:0000256" key="4">
    <source>
        <dbReference type="ARBA" id="ARBA00023136"/>
    </source>
</evidence>
<dbReference type="GO" id="GO:0015171">
    <property type="term" value="F:amino acid transmembrane transporter activity"/>
    <property type="evidence" value="ECO:0007669"/>
    <property type="project" value="TreeGrafter"/>
</dbReference>
<proteinExistence type="predicted"/>
<dbReference type="GeneID" id="18844046"/>